<evidence type="ECO:0000313" key="2">
    <source>
        <dbReference type="Proteomes" id="UP000494272"/>
    </source>
</evidence>
<keyword evidence="2" id="KW-1185">Reference proteome</keyword>
<accession>A0A6S7EJ74</accession>
<dbReference type="EMBL" id="CADIKW010000015">
    <property type="protein sequence ID" value="CAB3914697.1"/>
    <property type="molecule type" value="Genomic_DNA"/>
</dbReference>
<evidence type="ECO:0000313" key="1">
    <source>
        <dbReference type="EMBL" id="CAB3914697.1"/>
    </source>
</evidence>
<protein>
    <submittedName>
        <fullName evidence="1">Uncharacterized protein</fullName>
    </submittedName>
</protein>
<dbReference type="RefSeq" id="WP_063582871.1">
    <property type="nucleotide sequence ID" value="NZ_CADIKW010000015.1"/>
</dbReference>
<sequence length="147" mass="17208">MKTPKLLLDRLPADFHDRLCNWGEVMRDRHRRAVSPTYQVCRDLARRAGQTRNLENDAVQEWDEADAGLIERAWSLAASYRMHPQAPLLLRAYYVMGHPPYLICRMQGIRAREFDDILVRCVAYFQQFVAQFENRLHNSAQSVMTTV</sequence>
<organism evidence="1 2">
    <name type="scientific">Achromobacter dolens</name>
    <dbReference type="NCBI Taxonomy" id="1287738"/>
    <lineage>
        <taxon>Bacteria</taxon>
        <taxon>Pseudomonadati</taxon>
        <taxon>Pseudomonadota</taxon>
        <taxon>Betaproteobacteria</taxon>
        <taxon>Burkholderiales</taxon>
        <taxon>Alcaligenaceae</taxon>
        <taxon>Achromobacter</taxon>
    </lineage>
</organism>
<dbReference type="AlphaFoldDB" id="A0A6S7EJ74"/>
<name>A0A6S7EJ74_9BURK</name>
<dbReference type="Proteomes" id="UP000494272">
    <property type="component" value="Unassembled WGS sequence"/>
</dbReference>
<proteinExistence type="predicted"/>
<gene>
    <name evidence="1" type="ORF">LMG26841_05186</name>
</gene>
<reference evidence="1 2" key="1">
    <citation type="submission" date="2020-04" db="EMBL/GenBank/DDBJ databases">
        <authorList>
            <person name="De Canck E."/>
        </authorList>
    </citation>
    <scope>NUCLEOTIDE SEQUENCE [LARGE SCALE GENOMIC DNA]</scope>
    <source>
        <strain evidence="1 2">LMG 26841</strain>
    </source>
</reference>
<dbReference type="GeneID" id="94358728"/>